<keyword evidence="2" id="KW-1185">Reference proteome</keyword>
<dbReference type="SUPFAM" id="SSF52467">
    <property type="entry name" value="DHS-like NAD/FAD-binding domain"/>
    <property type="match status" value="1"/>
</dbReference>
<evidence type="ECO:0008006" key="3">
    <source>
        <dbReference type="Google" id="ProtNLM"/>
    </source>
</evidence>
<comment type="caution">
    <text evidence="1">The sequence shown here is derived from an EMBL/GenBank/DDBJ whole genome shotgun (WGS) entry which is preliminary data.</text>
</comment>
<dbReference type="RefSeq" id="WP_275819543.1">
    <property type="nucleotide sequence ID" value="NZ_BAAANM010000028.1"/>
</dbReference>
<dbReference type="InterPro" id="IPR029035">
    <property type="entry name" value="DHS-like_NAD/FAD-binding_dom"/>
</dbReference>
<reference evidence="1 2" key="1">
    <citation type="submission" date="2023-03" db="EMBL/GenBank/DDBJ databases">
        <title>Draft genome sequence of type strain Streptomyces ferralitis JCM 14344.</title>
        <authorList>
            <person name="Klaysubun C."/>
            <person name="Duangmal K."/>
        </authorList>
    </citation>
    <scope>NUCLEOTIDE SEQUENCE [LARGE SCALE GENOMIC DNA]</scope>
    <source>
        <strain evidence="1 2">JCM 14344</strain>
    </source>
</reference>
<evidence type="ECO:0000313" key="2">
    <source>
        <dbReference type="Proteomes" id="UP001220022"/>
    </source>
</evidence>
<sequence length="412" mass="46168">MFLPHPVIEQLSDEQVAMWNRHFVGDGHERPRSVEEGIWRRTQDPANAEQSGWTEDASGRRRVVHYRNDYTLDYTHPVPRLVLAEMYLYVSYTAPTEEISAYAKSVQEWLGEGRWKPRQPGIWQRRDLAVSVCEFDVHPQDERADRATPAGFRSLDVLFTSEGYSSPARTLRNLPWDVLAGGIRVKEQRGNPAIAEDLAGILDFLPFQVEVGCGTSIEAGIPPLHYLHEVYRVTARKDNALTQAHAFTLSPQADTLVQELLLDAPAKARDLTRMFAACFVAQPTSAHRALKALHDAGHMIGPVITHNFDVLSARAGLPEVFVRRYDQKIPPVPLLDEARSLLVIGLHADRRAVQARARAKGMKIFYMDPEGLVENNVFKEYPIEGARDGDTVVRASAIPALGRLCELLNVTA</sequence>
<proteinExistence type="predicted"/>
<dbReference type="EMBL" id="JARHTQ010000025">
    <property type="protein sequence ID" value="MDF2259687.1"/>
    <property type="molecule type" value="Genomic_DNA"/>
</dbReference>
<accession>A0ABT5Z771</accession>
<gene>
    <name evidence="1" type="ORF">P2L57_29395</name>
</gene>
<protein>
    <recommendedName>
        <fullName evidence="3">Deacetylase sirtuin-type domain-containing protein</fullName>
    </recommendedName>
</protein>
<dbReference type="Proteomes" id="UP001220022">
    <property type="component" value="Unassembled WGS sequence"/>
</dbReference>
<organism evidence="1 2">
    <name type="scientific">Streptantibioticus ferralitis</name>
    <dbReference type="NCBI Taxonomy" id="236510"/>
    <lineage>
        <taxon>Bacteria</taxon>
        <taxon>Bacillati</taxon>
        <taxon>Actinomycetota</taxon>
        <taxon>Actinomycetes</taxon>
        <taxon>Kitasatosporales</taxon>
        <taxon>Streptomycetaceae</taxon>
        <taxon>Streptantibioticus</taxon>
    </lineage>
</organism>
<evidence type="ECO:0000313" key="1">
    <source>
        <dbReference type="EMBL" id="MDF2259687.1"/>
    </source>
</evidence>
<name>A0ABT5Z771_9ACTN</name>
<dbReference type="Gene3D" id="3.40.50.1220">
    <property type="entry name" value="TPP-binding domain"/>
    <property type="match status" value="1"/>
</dbReference>